<reference evidence="1 2" key="1">
    <citation type="submission" date="2018-05" db="EMBL/GenBank/DDBJ databases">
        <title>Kurthia sibirica genome sequence.</title>
        <authorList>
            <person name="Maclea K.S."/>
            <person name="Goen A.E."/>
        </authorList>
    </citation>
    <scope>NUCLEOTIDE SEQUENCE [LARGE SCALE GENOMIC DNA]</scope>
    <source>
        <strain evidence="1 2">ATCC 49154</strain>
    </source>
</reference>
<comment type="caution">
    <text evidence="1">The sequence shown here is derived from an EMBL/GenBank/DDBJ whole genome shotgun (WGS) entry which is preliminary data.</text>
</comment>
<organism evidence="1 2">
    <name type="scientific">Kurthia sibirica</name>
    <dbReference type="NCBI Taxonomy" id="202750"/>
    <lineage>
        <taxon>Bacteria</taxon>
        <taxon>Bacillati</taxon>
        <taxon>Bacillota</taxon>
        <taxon>Bacilli</taxon>
        <taxon>Bacillales</taxon>
        <taxon>Caryophanaceae</taxon>
        <taxon>Kurthia</taxon>
    </lineage>
</organism>
<dbReference type="Proteomes" id="UP000245938">
    <property type="component" value="Unassembled WGS sequence"/>
</dbReference>
<keyword evidence="2" id="KW-1185">Reference proteome</keyword>
<evidence type="ECO:0000313" key="2">
    <source>
        <dbReference type="Proteomes" id="UP000245938"/>
    </source>
</evidence>
<dbReference type="RefSeq" id="WP_109304983.1">
    <property type="nucleotide sequence ID" value="NZ_BJUF01000022.1"/>
</dbReference>
<accession>A0A2U3APE2</accession>
<dbReference type="EMBL" id="QFVR01000003">
    <property type="protein sequence ID" value="PWI26379.1"/>
    <property type="molecule type" value="Genomic_DNA"/>
</dbReference>
<dbReference type="OrthoDB" id="9801625at2"/>
<gene>
    <name evidence="1" type="ORF">DEX24_03315</name>
</gene>
<dbReference type="Gene3D" id="3.10.129.10">
    <property type="entry name" value="Hotdog Thioesterase"/>
    <property type="match status" value="1"/>
</dbReference>
<dbReference type="AlphaFoldDB" id="A0A2U3APE2"/>
<protein>
    <submittedName>
        <fullName evidence="1">Enoyl-CoA hydratase</fullName>
    </submittedName>
</protein>
<name>A0A2U3APE2_9BACL</name>
<evidence type="ECO:0000313" key="1">
    <source>
        <dbReference type="EMBL" id="PWI26379.1"/>
    </source>
</evidence>
<dbReference type="SUPFAM" id="SSF54637">
    <property type="entry name" value="Thioesterase/thiol ester dehydrase-isomerase"/>
    <property type="match status" value="1"/>
</dbReference>
<dbReference type="InterPro" id="IPR029069">
    <property type="entry name" value="HotDog_dom_sf"/>
</dbReference>
<proteinExistence type="predicted"/>
<sequence length="130" mass="14919">MKATTVGESFLYERMFTVEEVRQFTEISRDKGIHHVIPDDKDRLVVHGLLTTTILTEFGGENNFMARNVNLQFLRPVYTGDLISCVITLDQYDRHPIKPQYQVKTSFIGKNQDGKEVATGYFEGVIFARD</sequence>